<feature type="region of interest" description="Disordered" evidence="5">
    <location>
        <begin position="171"/>
        <end position="217"/>
    </location>
</feature>
<dbReference type="RefSeq" id="WP_168039304.1">
    <property type="nucleotide sequence ID" value="NZ_JAATJH010000006.1"/>
</dbReference>
<evidence type="ECO:0000256" key="3">
    <source>
        <dbReference type="ARBA" id="ARBA00022989"/>
    </source>
</evidence>
<reference evidence="7 8" key="1">
    <citation type="submission" date="2020-03" db="EMBL/GenBank/DDBJ databases">
        <title>Genomic Encyclopedia of Type Strains, Phase IV (KMG-IV): sequencing the most valuable type-strain genomes for metagenomic binning, comparative biology and taxonomic classification.</title>
        <authorList>
            <person name="Goeker M."/>
        </authorList>
    </citation>
    <scope>NUCLEOTIDE SEQUENCE [LARGE SCALE GENOMIC DNA]</scope>
    <source>
        <strain evidence="7 8">DSM 105096</strain>
    </source>
</reference>
<keyword evidence="3" id="KW-1133">Transmembrane helix</keyword>
<name>A0ABX0XET5_9BACT</name>
<evidence type="ECO:0000256" key="4">
    <source>
        <dbReference type="ARBA" id="ARBA00023136"/>
    </source>
</evidence>
<comment type="caution">
    <text evidence="7">The sequence shown here is derived from an EMBL/GenBank/DDBJ whole genome shotgun (WGS) entry which is preliminary data.</text>
</comment>
<organism evidence="7 8">
    <name type="scientific">Neolewinella antarctica</name>
    <dbReference type="NCBI Taxonomy" id="442734"/>
    <lineage>
        <taxon>Bacteria</taxon>
        <taxon>Pseudomonadati</taxon>
        <taxon>Bacteroidota</taxon>
        <taxon>Saprospiria</taxon>
        <taxon>Saprospirales</taxon>
        <taxon>Lewinellaceae</taxon>
        <taxon>Neolewinella</taxon>
    </lineage>
</organism>
<comment type="subcellular location">
    <subcellularLocation>
        <location evidence="1">Membrane</location>
        <topology evidence="1">Multi-pass membrane protein</topology>
    </subcellularLocation>
</comment>
<dbReference type="InterPro" id="IPR018649">
    <property type="entry name" value="SHOCT"/>
</dbReference>
<dbReference type="Pfam" id="PF05128">
    <property type="entry name" value="DUF697"/>
    <property type="match status" value="1"/>
</dbReference>
<protein>
    <submittedName>
        <fullName evidence="7">Uncharacterized protein (DUF697 family)</fullName>
    </submittedName>
</protein>
<evidence type="ECO:0000313" key="8">
    <source>
        <dbReference type="Proteomes" id="UP000770785"/>
    </source>
</evidence>
<dbReference type="Proteomes" id="UP000770785">
    <property type="component" value="Unassembled WGS sequence"/>
</dbReference>
<keyword evidence="4" id="KW-0472">Membrane</keyword>
<evidence type="ECO:0000259" key="6">
    <source>
        <dbReference type="Pfam" id="PF09851"/>
    </source>
</evidence>
<dbReference type="EMBL" id="JAATJH010000006">
    <property type="protein sequence ID" value="NJC27834.1"/>
    <property type="molecule type" value="Genomic_DNA"/>
</dbReference>
<keyword evidence="2" id="KW-0812">Transmembrane</keyword>
<evidence type="ECO:0000313" key="7">
    <source>
        <dbReference type="EMBL" id="NJC27834.1"/>
    </source>
</evidence>
<feature type="domain" description="SHOCT" evidence="6">
    <location>
        <begin position="248"/>
        <end position="274"/>
    </location>
</feature>
<proteinExistence type="predicted"/>
<sequence>MRKKITDFAKKQLKDSFMGPTNDKNRHAETIIRNHVLWSMGASYIIPLPIADVFAVSALQLDMIRQLTRVYDIDFAETQGKAIVSSLTTSTMARAGARSLIKLVPGIGTIIGGITTAAVNGASTYALGEVFKQHFAHGGTFLDFDTDRLKKLYNESFEKGKDVAKDWKKEADNKGESIVPPTSPKPASTMPTGFNPTPPPTTSAVPDPGSPGHTPQATAAADLLEDPSAPTKSSAPATAPINDAAIRKIKELAEMKAQNIITQEEFEVMKKRILG</sequence>
<accession>A0ABX0XET5</accession>
<gene>
    <name evidence="7" type="ORF">GGR27_003352</name>
</gene>
<evidence type="ECO:0000256" key="2">
    <source>
        <dbReference type="ARBA" id="ARBA00022692"/>
    </source>
</evidence>
<evidence type="ECO:0000256" key="5">
    <source>
        <dbReference type="SAM" id="MobiDB-lite"/>
    </source>
</evidence>
<evidence type="ECO:0000256" key="1">
    <source>
        <dbReference type="ARBA" id="ARBA00004141"/>
    </source>
</evidence>
<dbReference type="InterPro" id="IPR021147">
    <property type="entry name" value="DUF697"/>
</dbReference>
<dbReference type="Pfam" id="PF09851">
    <property type="entry name" value="SHOCT"/>
    <property type="match status" value="1"/>
</dbReference>
<keyword evidence="8" id="KW-1185">Reference proteome</keyword>